<dbReference type="InterPro" id="IPR038071">
    <property type="entry name" value="UROD/MetE-like_sf"/>
</dbReference>
<name>A0ABQ8KHA6_9APHY</name>
<evidence type="ECO:0000313" key="2">
    <source>
        <dbReference type="EMBL" id="KAH9837187.1"/>
    </source>
</evidence>
<dbReference type="RefSeq" id="XP_047779356.1">
    <property type="nucleotide sequence ID" value="XM_047920560.1"/>
</dbReference>
<dbReference type="Pfam" id="PF01717">
    <property type="entry name" value="Meth_synt_2"/>
    <property type="match status" value="1"/>
</dbReference>
<dbReference type="PANTHER" id="PTHR43844:SF2">
    <property type="entry name" value="SYNTHASE, VITAMIN-B12 INDEPENDENT, PUTATIVE (AFU_ORTHOLOGUE AFUA_3G12060)-RELATED"/>
    <property type="match status" value="1"/>
</dbReference>
<dbReference type="EMBL" id="JADCUA010000009">
    <property type="protein sequence ID" value="KAH9837187.1"/>
    <property type="molecule type" value="Genomic_DNA"/>
</dbReference>
<evidence type="ECO:0000259" key="1">
    <source>
        <dbReference type="Pfam" id="PF01717"/>
    </source>
</evidence>
<proteinExistence type="predicted"/>
<dbReference type="SUPFAM" id="SSF51726">
    <property type="entry name" value="UROD/MetE-like"/>
    <property type="match status" value="1"/>
</dbReference>
<dbReference type="Gene3D" id="3.20.20.210">
    <property type="match status" value="1"/>
</dbReference>
<evidence type="ECO:0000313" key="3">
    <source>
        <dbReference type="Proteomes" id="UP000814176"/>
    </source>
</evidence>
<dbReference type="InterPro" id="IPR002629">
    <property type="entry name" value="Met_Synth_C/arc"/>
</dbReference>
<sequence>MALHLDPPCRAEHIGSLLRPQTLIAKRFEYEGQKCSHEDLQVVENDSIPAVVKLQQEVGIKSITDGELRRGAFYQGMFETLGGMTVVPERSLSTFKAYLPYVAIFHMMGLTEYSSIYTTATAGKIERTKGVHTEDFKFLRGLVVPEDVKYVKIPICGPTWMHLRHGTEHTYDKSVYASDAEYFEDLIKAYREEIDELYQLGCRNIQFDDPTFAFFCAESMITGMEQAGINHEGLLDMYIEIYNRILAGRPGDLTVGVHTCRGNFKGMHYCEGSLERIAEKYFRNLDVDCYYLEYDTERSGGFEPLRFLPRNKIAVLGLVSTKVPQLENIAELKARIEEAAMIVSEGEPKRSRQDALNQLCLSPQCGFASVFEGNPISEEEERRKLELVVEVAKQIWV</sequence>
<comment type="caution">
    <text evidence="2">The sequence shown here is derived from an EMBL/GenBank/DDBJ whole genome shotgun (WGS) entry which is preliminary data.</text>
</comment>
<accession>A0ABQ8KHA6</accession>
<dbReference type="PANTHER" id="PTHR43844">
    <property type="entry name" value="METHIONINE SYNTHASE"/>
    <property type="match status" value="1"/>
</dbReference>
<reference evidence="2 3" key="1">
    <citation type="journal article" date="2021" name="Environ. Microbiol.">
        <title>Gene family expansions and transcriptome signatures uncover fungal adaptations to wood decay.</title>
        <authorList>
            <person name="Hage H."/>
            <person name="Miyauchi S."/>
            <person name="Viragh M."/>
            <person name="Drula E."/>
            <person name="Min B."/>
            <person name="Chaduli D."/>
            <person name="Navarro D."/>
            <person name="Favel A."/>
            <person name="Norest M."/>
            <person name="Lesage-Meessen L."/>
            <person name="Balint B."/>
            <person name="Merenyi Z."/>
            <person name="de Eugenio L."/>
            <person name="Morin E."/>
            <person name="Martinez A.T."/>
            <person name="Baldrian P."/>
            <person name="Stursova M."/>
            <person name="Martinez M.J."/>
            <person name="Novotny C."/>
            <person name="Magnuson J.K."/>
            <person name="Spatafora J.W."/>
            <person name="Maurice S."/>
            <person name="Pangilinan J."/>
            <person name="Andreopoulos W."/>
            <person name="LaButti K."/>
            <person name="Hundley H."/>
            <person name="Na H."/>
            <person name="Kuo A."/>
            <person name="Barry K."/>
            <person name="Lipzen A."/>
            <person name="Henrissat B."/>
            <person name="Riley R."/>
            <person name="Ahrendt S."/>
            <person name="Nagy L.G."/>
            <person name="Grigoriev I.V."/>
            <person name="Martin F."/>
            <person name="Rosso M.N."/>
        </authorList>
    </citation>
    <scope>NUCLEOTIDE SEQUENCE [LARGE SCALE GENOMIC DNA]</scope>
    <source>
        <strain evidence="2 3">CIRM-BRFM 1785</strain>
    </source>
</reference>
<dbReference type="CDD" id="cd03311">
    <property type="entry name" value="CIMS_C_terminal_like"/>
    <property type="match status" value="1"/>
</dbReference>
<feature type="domain" description="Cobalamin-independent methionine synthase MetE C-terminal/archaeal" evidence="1">
    <location>
        <begin position="180"/>
        <end position="393"/>
    </location>
</feature>
<dbReference type="GeneID" id="72001292"/>
<keyword evidence="3" id="KW-1185">Reference proteome</keyword>
<dbReference type="Proteomes" id="UP000814176">
    <property type="component" value="Unassembled WGS sequence"/>
</dbReference>
<gene>
    <name evidence="2" type="ORF">C8Q71DRAFT_707408</name>
</gene>
<organism evidence="2 3">
    <name type="scientific">Rhodofomes roseus</name>
    <dbReference type="NCBI Taxonomy" id="34475"/>
    <lineage>
        <taxon>Eukaryota</taxon>
        <taxon>Fungi</taxon>
        <taxon>Dikarya</taxon>
        <taxon>Basidiomycota</taxon>
        <taxon>Agaricomycotina</taxon>
        <taxon>Agaricomycetes</taxon>
        <taxon>Polyporales</taxon>
        <taxon>Rhodofomes</taxon>
    </lineage>
</organism>
<protein>
    <recommendedName>
        <fullName evidence="1">Cobalamin-independent methionine synthase MetE C-terminal/archaeal domain-containing protein</fullName>
    </recommendedName>
</protein>